<dbReference type="InterPro" id="IPR029016">
    <property type="entry name" value="GAF-like_dom_sf"/>
</dbReference>
<accession>A0A3A1U1X8</accession>
<evidence type="ECO:0000313" key="2">
    <source>
        <dbReference type="Proteomes" id="UP000265742"/>
    </source>
</evidence>
<dbReference type="PANTHER" id="PTHR43102:SF2">
    <property type="entry name" value="GAF DOMAIN-CONTAINING PROTEIN"/>
    <property type="match status" value="1"/>
</dbReference>
<dbReference type="AlphaFoldDB" id="A0A3A1U1X8"/>
<dbReference type="Gene3D" id="3.30.450.40">
    <property type="match status" value="1"/>
</dbReference>
<keyword evidence="2" id="KW-1185">Reference proteome</keyword>
<dbReference type="EMBL" id="QXTG01000001">
    <property type="protein sequence ID" value="RIX30521.1"/>
    <property type="molecule type" value="Genomic_DNA"/>
</dbReference>
<name>A0A3A1U1X8_9MICO</name>
<dbReference type="PANTHER" id="PTHR43102">
    <property type="entry name" value="SLR1143 PROTEIN"/>
    <property type="match status" value="1"/>
</dbReference>
<evidence type="ECO:0000313" key="1">
    <source>
        <dbReference type="EMBL" id="RIX30521.1"/>
    </source>
</evidence>
<dbReference type="SUPFAM" id="SSF55781">
    <property type="entry name" value="GAF domain-like"/>
    <property type="match status" value="1"/>
</dbReference>
<organism evidence="1 2">
    <name type="scientific">Amnibacterium setariae</name>
    <dbReference type="NCBI Taxonomy" id="2306585"/>
    <lineage>
        <taxon>Bacteria</taxon>
        <taxon>Bacillati</taxon>
        <taxon>Actinomycetota</taxon>
        <taxon>Actinomycetes</taxon>
        <taxon>Micrococcales</taxon>
        <taxon>Microbacteriaceae</taxon>
        <taxon>Amnibacterium</taxon>
    </lineage>
</organism>
<comment type="caution">
    <text evidence="1">The sequence shown here is derived from an EMBL/GenBank/DDBJ whole genome shotgun (WGS) entry which is preliminary data.</text>
</comment>
<sequence>MTVLPISSVRTTLSDRSRSMKSSASGPRPYRVVLVGDGSVLNEALSTEVARSLAERTGHGVDVEVLPAAPLADAAAGALLPGRDLERIDAVAVLIDPDRWRRSVAATAEGVGLLLEQLRGRLVAGSSVVVVVPPAMAAGLDPRRVDEIAEALETAVDSLTPVVRLEDAPEDAASAWGAAVAAATASGLIDPMVGFLPDDHYDEDLRLDAVDLLPPRDGLWVARFQQFVDEARERYGTSSAALSIIDADHARYGVTAGFPNKVIKRGQTLCNRTIRTYGGVIVGDASQDLRFEGYPDVRSGDIRFWAGYRIESEDGAPLGSLCVFDAEPRDVDDADLVVLRDLAIALQRSLWELQRASAA</sequence>
<dbReference type="Proteomes" id="UP000265742">
    <property type="component" value="Unassembled WGS sequence"/>
</dbReference>
<gene>
    <name evidence="1" type="ORF">D1781_03605</name>
</gene>
<proteinExistence type="predicted"/>
<protein>
    <submittedName>
        <fullName evidence="1">GAF domain-containing protein</fullName>
    </submittedName>
</protein>
<reference evidence="2" key="1">
    <citation type="submission" date="2018-09" db="EMBL/GenBank/DDBJ databases">
        <authorList>
            <person name="Kim I."/>
        </authorList>
    </citation>
    <scope>NUCLEOTIDE SEQUENCE [LARGE SCALE GENOMIC DNA]</scope>
    <source>
        <strain evidence="2">DD4a</strain>
    </source>
</reference>